<comment type="caution">
    <text evidence="2">The sequence shown here is derived from an EMBL/GenBank/DDBJ whole genome shotgun (WGS) entry which is preliminary data.</text>
</comment>
<proteinExistence type="predicted"/>
<dbReference type="GO" id="GO:0016020">
    <property type="term" value="C:membrane"/>
    <property type="evidence" value="ECO:0007669"/>
    <property type="project" value="TreeGrafter"/>
</dbReference>
<keyword evidence="1" id="KW-1133">Transmembrane helix</keyword>
<sequence>MEIIDDLPMKMNLEQYLTVLEKTVNFVSLHKNLADLNVCFGIYLINESCTCTNTFVLVNLRRTVQLKGRNLPLRKQVRLERLIKLNDEIIDYFAEKAVKHLEKHTDTEKGHIGLFHLYTNETTWPNNLPYFSMDLLKKTHYYSRKKLEALFFKWSLYLKNVYGVEDSQNPTPDDLDNCLNLLAQNPVNDNMGNIHCQVRFSCANFVLNGVHYGYGITHRVLFLLAARFSRRCVLTSVKEDKRLLDKLCSRMYNEAEFIANHDFGLPDLIMEQISLCALDGHGQFLRRSWIEELLDYQTAAGCFNLMRTDGNNSAIKVDNNTGWQYHVHDHMIFGGSCHTRSTAVGGSMIAAAISVFVTSVLAARVTRYTYKQVAIIHELPTDTDLDKYMRVLEKAMFFVNIHKYYVDMHLSFGIFLTNVNIRAMMKYRISEPVRTRLGHLLLNTEDILEYFYKTVLNHKKEHRMMLLPILSLYMNETMWISKLRKFNTDLLNVTKYYFRKDLEDRFLKWPKYIESISGKREDPNPTNEEDCFNQLAQNPVNNNSEQAVCHLPFSCSNFIRHGSDHGYNMKNRLLMVIAAEFARDCAIGLNKENKEIMDELCATIYNEAEYIAYHDFREASLIMEQIALCSLLGHAQFMRVSWIDELMDFQTAVGCFNIERPDKDNTLVKAWGDEVEDWQFMRTKPSIWAGTCFTHITGSGMAVLVAAIRFIVETFHSS</sequence>
<evidence type="ECO:0000313" key="2">
    <source>
        <dbReference type="EMBL" id="CAB3259156.1"/>
    </source>
</evidence>
<accession>A0A8S1BJE7</accession>
<feature type="transmembrane region" description="Helical" evidence="1">
    <location>
        <begin position="687"/>
        <end position="712"/>
    </location>
</feature>
<dbReference type="OrthoDB" id="5949187at2759"/>
<organism evidence="2 3">
    <name type="scientific">Arctia plantaginis</name>
    <name type="common">Wood tiger moth</name>
    <name type="synonym">Phalaena plantaginis</name>
    <dbReference type="NCBI Taxonomy" id="874455"/>
    <lineage>
        <taxon>Eukaryota</taxon>
        <taxon>Metazoa</taxon>
        <taxon>Ecdysozoa</taxon>
        <taxon>Arthropoda</taxon>
        <taxon>Hexapoda</taxon>
        <taxon>Insecta</taxon>
        <taxon>Pterygota</taxon>
        <taxon>Neoptera</taxon>
        <taxon>Endopterygota</taxon>
        <taxon>Lepidoptera</taxon>
        <taxon>Glossata</taxon>
        <taxon>Ditrysia</taxon>
        <taxon>Noctuoidea</taxon>
        <taxon>Erebidae</taxon>
        <taxon>Arctiinae</taxon>
        <taxon>Arctia</taxon>
    </lineage>
</organism>
<keyword evidence="1" id="KW-0812">Transmembrane</keyword>
<dbReference type="InterPro" id="IPR031751">
    <property type="entry name" value="DUF4735"/>
</dbReference>
<dbReference type="PANTHER" id="PTHR33539:SF1">
    <property type="entry name" value="UPF0764 PROTEIN C16ORF89"/>
    <property type="match status" value="1"/>
</dbReference>
<dbReference type="Pfam" id="PF15882">
    <property type="entry name" value="DUF4735"/>
    <property type="match status" value="2"/>
</dbReference>
<keyword evidence="3" id="KW-1185">Reference proteome</keyword>
<dbReference type="AlphaFoldDB" id="A0A8S1BJE7"/>
<dbReference type="Proteomes" id="UP000494106">
    <property type="component" value="Unassembled WGS sequence"/>
</dbReference>
<reference evidence="2 3" key="1">
    <citation type="submission" date="2020-04" db="EMBL/GenBank/DDBJ databases">
        <authorList>
            <person name="Wallbank WR R."/>
            <person name="Pardo Diaz C."/>
            <person name="Kozak K."/>
            <person name="Martin S."/>
            <person name="Jiggins C."/>
            <person name="Moest M."/>
            <person name="Warren A I."/>
            <person name="Byers J.R.P. K."/>
            <person name="Montejo-Kovacevich G."/>
            <person name="Yen C E."/>
        </authorList>
    </citation>
    <scope>NUCLEOTIDE SEQUENCE [LARGE SCALE GENOMIC DNA]</scope>
</reference>
<keyword evidence="1" id="KW-0472">Membrane</keyword>
<protein>
    <submittedName>
        <fullName evidence="2">Uncharacterized protein</fullName>
    </submittedName>
</protein>
<evidence type="ECO:0000313" key="3">
    <source>
        <dbReference type="Proteomes" id="UP000494106"/>
    </source>
</evidence>
<evidence type="ECO:0000256" key="1">
    <source>
        <dbReference type="SAM" id="Phobius"/>
    </source>
</evidence>
<gene>
    <name evidence="2" type="ORF">APLA_LOCUS16890</name>
</gene>
<feature type="transmembrane region" description="Helical" evidence="1">
    <location>
        <begin position="343"/>
        <end position="363"/>
    </location>
</feature>
<name>A0A8S1BJE7_ARCPL</name>
<dbReference type="PANTHER" id="PTHR33539">
    <property type="entry name" value="UPF0764 PROTEIN C16ORF89"/>
    <property type="match status" value="1"/>
</dbReference>
<dbReference type="GO" id="GO:0005829">
    <property type="term" value="C:cytosol"/>
    <property type="evidence" value="ECO:0007669"/>
    <property type="project" value="TreeGrafter"/>
</dbReference>
<dbReference type="EMBL" id="CADEBC010000608">
    <property type="protein sequence ID" value="CAB3259156.1"/>
    <property type="molecule type" value="Genomic_DNA"/>
</dbReference>